<dbReference type="AlphaFoldDB" id="A0A9X1SNR5"/>
<evidence type="ECO:0000256" key="2">
    <source>
        <dbReference type="ARBA" id="ARBA00022723"/>
    </source>
</evidence>
<dbReference type="PANTHER" id="PTHR11113:SF14">
    <property type="entry name" value="N-ACETYLGLUCOSAMINE-6-PHOSPHATE DEACETYLASE"/>
    <property type="match status" value="1"/>
</dbReference>
<evidence type="ECO:0000256" key="4">
    <source>
        <dbReference type="ARBA" id="ARBA00023277"/>
    </source>
</evidence>
<dbReference type="GO" id="GO:0006046">
    <property type="term" value="P:N-acetylglucosamine catabolic process"/>
    <property type="evidence" value="ECO:0007669"/>
    <property type="project" value="TreeGrafter"/>
</dbReference>
<dbReference type="SUPFAM" id="SSF51556">
    <property type="entry name" value="Metallo-dependent hydrolases"/>
    <property type="match status" value="1"/>
</dbReference>
<name>A0A9X1SNR5_9GAMM</name>
<sequence>MRYALFADRVLTPQGIVEKSVVTIADGKIEHVSQNIPTNCEVIRLEHSILMPGFIDLHMHGRAGSDVMDGTIKALQTIASALPETGVVAWVGTTVTAPMNDILCALKNIREFIEMPQQIGAELLGSFLEGPYFSEAHRGSHPTNYLISPSIDHLEDILDHAANTLLRVAIAPEIEGAMKAFDWLAEHKIKTSVAHTDASFEKVTEAFQHGADCGVHLFNGMRGLHHREPGCCGAILYHNMLAELIADGVHVHPAMMQLSYRMAGYQGIALITDCMRAGGLSDGKYQLGIQTVNVINGQARTVEGSLAGSTCSMDLAIRNMVQFAGVPLWEAVQMATFVPAHYLNLSHRLGSIQAGMDASLTVMDDNLHIQDTIIKGEWVFTNNVNRHTCIYQNILI</sequence>
<keyword evidence="3 5" id="KW-0378">Hydrolase</keyword>
<protein>
    <submittedName>
        <fullName evidence="9">N-acetylglucosamine-6-phosphate deacetylase</fullName>
        <ecNumber evidence="9">3.5.1.25</ecNumber>
    </submittedName>
</protein>
<dbReference type="PANTHER" id="PTHR11113">
    <property type="entry name" value="N-ACETYLGLUCOSAMINE-6-PHOSPHATE DEACETYLASE"/>
    <property type="match status" value="1"/>
</dbReference>
<reference evidence="9" key="1">
    <citation type="submission" date="2021-11" db="EMBL/GenBank/DDBJ databases">
        <title>Jinshanibacter sp. isolated from one year old Eriocheir sinensis.</title>
        <authorList>
            <person name="Li J.-Y."/>
            <person name="He W."/>
            <person name="Gao T.-H."/>
        </authorList>
    </citation>
    <scope>NUCLEOTIDE SEQUENCE</scope>
    <source>
        <strain evidence="9">LJY008</strain>
    </source>
</reference>
<dbReference type="GO" id="GO:0008448">
    <property type="term" value="F:N-acetylglucosamine-6-phosphate deacetylase activity"/>
    <property type="evidence" value="ECO:0007669"/>
    <property type="project" value="UniProtKB-EC"/>
</dbReference>
<evidence type="ECO:0000256" key="5">
    <source>
        <dbReference type="PIRNR" id="PIRNR038994"/>
    </source>
</evidence>
<keyword evidence="4 5" id="KW-0119">Carbohydrate metabolism</keyword>
<dbReference type="PIRSF" id="PIRSF038994">
    <property type="entry name" value="NagA"/>
    <property type="match status" value="1"/>
</dbReference>
<proteinExistence type="inferred from homology"/>
<dbReference type="NCBIfam" id="TIGR00221">
    <property type="entry name" value="nagA"/>
    <property type="match status" value="1"/>
</dbReference>
<feature type="active site" description="Proton donor/acceptor" evidence="6">
    <location>
        <position position="273"/>
    </location>
</feature>
<feature type="binding site" evidence="7">
    <location>
        <position position="195"/>
    </location>
    <ligand>
        <name>Zn(2+)</name>
        <dbReference type="ChEBI" id="CHEBI:29105"/>
    </ligand>
</feature>
<comment type="cofactor">
    <cofactor evidence="7">
        <name>a divalent metal cation</name>
        <dbReference type="ChEBI" id="CHEBI:60240"/>
    </cofactor>
    <text evidence="7">Binds 1 divalent metal cation per subunit.</text>
</comment>
<comment type="similarity">
    <text evidence="1 5">Belongs to the metallo-dependent hydrolases superfamily. NagA family.</text>
</comment>
<keyword evidence="2 7" id="KW-0479">Metal-binding</keyword>
<dbReference type="EMBL" id="JAJNAG010000006">
    <property type="protein sequence ID" value="MCD1125332.1"/>
    <property type="molecule type" value="Genomic_DNA"/>
</dbReference>
<evidence type="ECO:0000256" key="1">
    <source>
        <dbReference type="ARBA" id="ARBA00010716"/>
    </source>
</evidence>
<feature type="binding site" evidence="7">
    <location>
        <position position="216"/>
    </location>
    <ligand>
        <name>Zn(2+)</name>
        <dbReference type="ChEBI" id="CHEBI:29105"/>
    </ligand>
</feature>
<dbReference type="EC" id="3.5.1.25" evidence="9"/>
<comment type="caution">
    <text evidence="9">The sequence shown here is derived from an EMBL/GenBank/DDBJ whole genome shotgun (WGS) entry which is preliminary data.</text>
</comment>
<evidence type="ECO:0000256" key="3">
    <source>
        <dbReference type="ARBA" id="ARBA00022801"/>
    </source>
</evidence>
<dbReference type="Gene3D" id="2.30.40.10">
    <property type="entry name" value="Urease, subunit C, domain 1"/>
    <property type="match status" value="1"/>
</dbReference>
<gene>
    <name evidence="9" type="primary">nagA</name>
    <name evidence="9" type="ORF">LPW36_04710</name>
</gene>
<dbReference type="Gene3D" id="3.20.20.140">
    <property type="entry name" value="Metal-dependent hydrolases"/>
    <property type="match status" value="1"/>
</dbReference>
<evidence type="ECO:0000256" key="7">
    <source>
        <dbReference type="PIRSR" id="PIRSR038994-3"/>
    </source>
</evidence>
<accession>A0A9X1SNR5</accession>
<dbReference type="SUPFAM" id="SSF51338">
    <property type="entry name" value="Composite domain of metallo-dependent hydrolases"/>
    <property type="match status" value="1"/>
</dbReference>
<evidence type="ECO:0000256" key="6">
    <source>
        <dbReference type="PIRSR" id="PIRSR038994-1"/>
    </source>
</evidence>
<feature type="binding site" evidence="7">
    <location>
        <position position="129"/>
    </location>
    <ligand>
        <name>Zn(2+)</name>
        <dbReference type="ChEBI" id="CHEBI:29105"/>
    </ligand>
</feature>
<evidence type="ECO:0000259" key="8">
    <source>
        <dbReference type="Pfam" id="PF01979"/>
    </source>
</evidence>
<dbReference type="Pfam" id="PF01979">
    <property type="entry name" value="Amidohydro_1"/>
    <property type="match status" value="1"/>
</dbReference>
<dbReference type="InterPro" id="IPR011059">
    <property type="entry name" value="Metal-dep_hydrolase_composite"/>
</dbReference>
<dbReference type="GO" id="GO:0046872">
    <property type="term" value="F:metal ion binding"/>
    <property type="evidence" value="ECO:0007669"/>
    <property type="project" value="UniProtKB-KW"/>
</dbReference>
<dbReference type="InterPro" id="IPR006680">
    <property type="entry name" value="Amidohydro-rel"/>
</dbReference>
<evidence type="ECO:0000313" key="10">
    <source>
        <dbReference type="Proteomes" id="UP001139171"/>
    </source>
</evidence>
<dbReference type="InterPro" id="IPR003764">
    <property type="entry name" value="GlcNAc_6-P_deAcase"/>
</dbReference>
<dbReference type="Proteomes" id="UP001139171">
    <property type="component" value="Unassembled WGS sequence"/>
</dbReference>
<keyword evidence="10" id="KW-1185">Reference proteome</keyword>
<organism evidence="9 10">
    <name type="scientific">Limnobaculum eriocheiris</name>
    <dbReference type="NCBI Taxonomy" id="2897391"/>
    <lineage>
        <taxon>Bacteria</taxon>
        <taxon>Pseudomonadati</taxon>
        <taxon>Pseudomonadota</taxon>
        <taxon>Gammaproteobacteria</taxon>
        <taxon>Enterobacterales</taxon>
        <taxon>Budviciaceae</taxon>
        <taxon>Limnobaculum</taxon>
    </lineage>
</organism>
<dbReference type="InterPro" id="IPR032466">
    <property type="entry name" value="Metal_Hydrolase"/>
</dbReference>
<feature type="domain" description="Amidohydrolase-related" evidence="8">
    <location>
        <begin position="49"/>
        <end position="379"/>
    </location>
</feature>
<dbReference type="CDD" id="cd00854">
    <property type="entry name" value="NagA"/>
    <property type="match status" value="1"/>
</dbReference>
<dbReference type="RefSeq" id="WP_230608370.1">
    <property type="nucleotide sequence ID" value="NZ_JAJNAG010000006.1"/>
</dbReference>
<evidence type="ECO:0000313" key="9">
    <source>
        <dbReference type="EMBL" id="MCD1125332.1"/>
    </source>
</evidence>